<dbReference type="AlphaFoldDB" id="A0AAN6Y8W4"/>
<gene>
    <name evidence="2" type="ORF">QBC37DRAFT_401692</name>
</gene>
<feature type="compositionally biased region" description="Basic and acidic residues" evidence="1">
    <location>
        <begin position="673"/>
        <end position="695"/>
    </location>
</feature>
<reference evidence="2" key="2">
    <citation type="submission" date="2023-05" db="EMBL/GenBank/DDBJ databases">
        <authorList>
            <consortium name="Lawrence Berkeley National Laboratory"/>
            <person name="Steindorff A."/>
            <person name="Hensen N."/>
            <person name="Bonometti L."/>
            <person name="Westerberg I."/>
            <person name="Brannstrom I.O."/>
            <person name="Guillou S."/>
            <person name="Cros-Aarteil S."/>
            <person name="Calhoun S."/>
            <person name="Haridas S."/>
            <person name="Kuo A."/>
            <person name="Mondo S."/>
            <person name="Pangilinan J."/>
            <person name="Riley R."/>
            <person name="Labutti K."/>
            <person name="Andreopoulos B."/>
            <person name="Lipzen A."/>
            <person name="Chen C."/>
            <person name="Yanf M."/>
            <person name="Daum C."/>
            <person name="Ng V."/>
            <person name="Clum A."/>
            <person name="Ohm R."/>
            <person name="Martin F."/>
            <person name="Silar P."/>
            <person name="Natvig D."/>
            <person name="Lalanne C."/>
            <person name="Gautier V."/>
            <person name="Ament-Velasquez S.L."/>
            <person name="Kruys A."/>
            <person name="Hutchinson M.I."/>
            <person name="Powell A.J."/>
            <person name="Barry K."/>
            <person name="Miller A.N."/>
            <person name="Grigoriev I.V."/>
            <person name="Debuchy R."/>
            <person name="Gladieux P."/>
            <person name="Thoren M.H."/>
            <person name="Johannesson H."/>
        </authorList>
    </citation>
    <scope>NUCLEOTIDE SEQUENCE</scope>
    <source>
        <strain evidence="2">PSN293</strain>
    </source>
</reference>
<feature type="compositionally biased region" description="Polar residues" evidence="1">
    <location>
        <begin position="599"/>
        <end position="624"/>
    </location>
</feature>
<protein>
    <submittedName>
        <fullName evidence="2">Uncharacterized protein</fullName>
    </submittedName>
</protein>
<feature type="compositionally biased region" description="Basic and acidic residues" evidence="1">
    <location>
        <begin position="537"/>
        <end position="566"/>
    </location>
</feature>
<accession>A0AAN6Y8W4</accession>
<reference evidence="2" key="1">
    <citation type="journal article" date="2023" name="Mol. Phylogenet. Evol.">
        <title>Genome-scale phylogeny and comparative genomics of the fungal order Sordariales.</title>
        <authorList>
            <person name="Hensen N."/>
            <person name="Bonometti L."/>
            <person name="Westerberg I."/>
            <person name="Brannstrom I.O."/>
            <person name="Guillou S."/>
            <person name="Cros-Aarteil S."/>
            <person name="Calhoun S."/>
            <person name="Haridas S."/>
            <person name="Kuo A."/>
            <person name="Mondo S."/>
            <person name="Pangilinan J."/>
            <person name="Riley R."/>
            <person name="LaButti K."/>
            <person name="Andreopoulos B."/>
            <person name="Lipzen A."/>
            <person name="Chen C."/>
            <person name="Yan M."/>
            <person name="Daum C."/>
            <person name="Ng V."/>
            <person name="Clum A."/>
            <person name="Steindorff A."/>
            <person name="Ohm R.A."/>
            <person name="Martin F."/>
            <person name="Silar P."/>
            <person name="Natvig D.O."/>
            <person name="Lalanne C."/>
            <person name="Gautier V."/>
            <person name="Ament-Velasquez S.L."/>
            <person name="Kruys A."/>
            <person name="Hutchinson M.I."/>
            <person name="Powell A.J."/>
            <person name="Barry K."/>
            <person name="Miller A.N."/>
            <person name="Grigoriev I.V."/>
            <person name="Debuchy R."/>
            <person name="Gladieux P."/>
            <person name="Hiltunen Thoren M."/>
            <person name="Johannesson H."/>
        </authorList>
    </citation>
    <scope>NUCLEOTIDE SEQUENCE</scope>
    <source>
        <strain evidence="2">PSN293</strain>
    </source>
</reference>
<name>A0AAN6Y8W4_9PEZI</name>
<evidence type="ECO:0000313" key="2">
    <source>
        <dbReference type="EMBL" id="KAK4212237.1"/>
    </source>
</evidence>
<feature type="compositionally biased region" description="Polar residues" evidence="1">
    <location>
        <begin position="56"/>
        <end position="67"/>
    </location>
</feature>
<proteinExistence type="predicted"/>
<feature type="region of interest" description="Disordered" evidence="1">
    <location>
        <begin position="31"/>
        <end position="359"/>
    </location>
</feature>
<feature type="compositionally biased region" description="Basic and acidic residues" evidence="1">
    <location>
        <begin position="74"/>
        <end position="107"/>
    </location>
</feature>
<feature type="compositionally biased region" description="Low complexity" evidence="1">
    <location>
        <begin position="330"/>
        <end position="352"/>
    </location>
</feature>
<feature type="compositionally biased region" description="Low complexity" evidence="1">
    <location>
        <begin position="195"/>
        <end position="205"/>
    </location>
</feature>
<organism evidence="2 3">
    <name type="scientific">Rhypophila decipiens</name>
    <dbReference type="NCBI Taxonomy" id="261697"/>
    <lineage>
        <taxon>Eukaryota</taxon>
        <taxon>Fungi</taxon>
        <taxon>Dikarya</taxon>
        <taxon>Ascomycota</taxon>
        <taxon>Pezizomycotina</taxon>
        <taxon>Sordariomycetes</taxon>
        <taxon>Sordariomycetidae</taxon>
        <taxon>Sordariales</taxon>
        <taxon>Naviculisporaceae</taxon>
        <taxon>Rhypophila</taxon>
    </lineage>
</organism>
<feature type="compositionally biased region" description="Basic and acidic residues" evidence="1">
    <location>
        <begin position="279"/>
        <end position="295"/>
    </location>
</feature>
<dbReference type="EMBL" id="MU858131">
    <property type="protein sequence ID" value="KAK4212237.1"/>
    <property type="molecule type" value="Genomic_DNA"/>
</dbReference>
<feature type="region of interest" description="Disordered" evidence="1">
    <location>
        <begin position="598"/>
        <end position="624"/>
    </location>
</feature>
<feature type="region of interest" description="Disordered" evidence="1">
    <location>
        <begin position="532"/>
        <end position="582"/>
    </location>
</feature>
<feature type="compositionally biased region" description="Basic and acidic residues" evidence="1">
    <location>
        <begin position="206"/>
        <end position="215"/>
    </location>
</feature>
<dbReference type="Proteomes" id="UP001301769">
    <property type="component" value="Unassembled WGS sequence"/>
</dbReference>
<sequence length="722" mass="80733">MADACAGAAYLQLVSQRSNQKDLLPIHVLPTLPEYDMPREPAQDDRESLAPLARQKTPSNRRGQQVRAQVKAFFKRDSSLELDRQDKNGGYDDKQRKSRDEREKSRIDVVLTEEANNDAPGNTTDFSSIPIPDESHEKNLFDFSNLAAPRPPTPPRTIRQSKIVPFRFLERALGTDQDERHGRQSEHQQSPYEARQSQDQQSPRPSRAEYERRQIQDPSQQSRRTFRAEQQQQPPPLPHHKLLEPKGSPSPFSSPILNPKSPKRPMSAASYRPFSFQIDRGRDRDDRQSSFDFDTHTSSTLVDNPGPIPRPSSSSPQYHNTTKLFAIDNDLSSPPLLPTTTQSQSQSQPSPHAHSHDHDSLNAENLALKSCLESSFKNQETLRTRLSSSLSRIETLSARLTTAQSQTNTAIKRAESLSSQITRLTTENSNNRVDLASWMKRHEEVELLLMKEVARSKSLKVSLEERDYEMEGYRLRCEVLEGKVRSLKGERDLLRRENEGLWGLIDFEAGVVNSRPGTGGNNNNIKTGKYRIGIGGRGRERERGRGLDNARLSDQREYRDNQHHQDLQPAQLQGRGGGHEHADQDKLEYLQPAGLQSHVGETSASENVNGLPGLSSTGMGNSNRTSLGEMIMSLRGAGSDDGAASDGGALLGLGLRGDHEHGFVLGDEDPDAEDHVEGDNNMAHEEKHEGEEDGKMGAVNIEAAKWDQVGVDKKNEDEAQFF</sequence>
<keyword evidence="3" id="KW-1185">Reference proteome</keyword>
<feature type="region of interest" description="Disordered" evidence="1">
    <location>
        <begin position="667"/>
        <end position="695"/>
    </location>
</feature>
<feature type="compositionally biased region" description="Basic and acidic residues" evidence="1">
    <location>
        <begin position="177"/>
        <end position="186"/>
    </location>
</feature>
<comment type="caution">
    <text evidence="2">The sequence shown here is derived from an EMBL/GenBank/DDBJ whole genome shotgun (WGS) entry which is preliminary data.</text>
</comment>
<evidence type="ECO:0000256" key="1">
    <source>
        <dbReference type="SAM" id="MobiDB-lite"/>
    </source>
</evidence>
<feature type="compositionally biased region" description="Basic and acidic residues" evidence="1">
    <location>
        <begin position="36"/>
        <end position="48"/>
    </location>
</feature>
<evidence type="ECO:0000313" key="3">
    <source>
        <dbReference type="Proteomes" id="UP001301769"/>
    </source>
</evidence>